<evidence type="ECO:0000259" key="1">
    <source>
        <dbReference type="Pfam" id="PF07819"/>
    </source>
</evidence>
<proteinExistence type="predicted"/>
<reference evidence="2 3" key="1">
    <citation type="submission" date="2017-02" db="EMBL/GenBank/DDBJ databases">
        <authorList>
            <person name="Peterson S.W."/>
        </authorList>
    </citation>
    <scope>NUCLEOTIDE SEQUENCE [LARGE SCALE GENOMIC DNA]</scope>
    <source>
        <strain evidence="2">C6</strain>
    </source>
</reference>
<dbReference type="Gene3D" id="3.40.50.1820">
    <property type="entry name" value="alpha/beta hydrolase"/>
    <property type="match status" value="1"/>
</dbReference>
<feature type="domain" description="GPI inositol-deacylase PGAP1-like alpha/beta" evidence="1">
    <location>
        <begin position="153"/>
        <end position="375"/>
    </location>
</feature>
<protein>
    <submittedName>
        <fullName evidence="2">PGAP1-like protein</fullName>
    </submittedName>
</protein>
<evidence type="ECO:0000313" key="2">
    <source>
        <dbReference type="EMBL" id="SJX21655.1"/>
    </source>
</evidence>
<accession>A0A1R7QBK4</accession>
<dbReference type="InterPro" id="IPR012908">
    <property type="entry name" value="PGAP1-ab_dom-like"/>
</dbReference>
<dbReference type="RefSeq" id="WP_062031880.1">
    <property type="nucleotide sequence ID" value="NZ_CANMLB010000009.1"/>
</dbReference>
<dbReference type="Pfam" id="PF07819">
    <property type="entry name" value="PGAP1"/>
    <property type="match status" value="1"/>
</dbReference>
<dbReference type="PANTHER" id="PTHR37946">
    <property type="entry name" value="SLL1969 PROTEIN"/>
    <property type="match status" value="1"/>
</dbReference>
<organism evidence="2 3">
    <name type="scientific">Acinetobacter johnsonii</name>
    <dbReference type="NCBI Taxonomy" id="40214"/>
    <lineage>
        <taxon>Bacteria</taxon>
        <taxon>Pseudomonadati</taxon>
        <taxon>Pseudomonadota</taxon>
        <taxon>Gammaproteobacteria</taxon>
        <taxon>Moraxellales</taxon>
        <taxon>Moraxellaceae</taxon>
        <taxon>Acinetobacter</taxon>
    </lineage>
</organism>
<dbReference type="InterPro" id="IPR029058">
    <property type="entry name" value="AB_hydrolase_fold"/>
</dbReference>
<name>A0A1R7QBK4_ACIJO</name>
<dbReference type="GO" id="GO:0016788">
    <property type="term" value="F:hydrolase activity, acting on ester bonds"/>
    <property type="evidence" value="ECO:0007669"/>
    <property type="project" value="InterPro"/>
</dbReference>
<dbReference type="SUPFAM" id="SSF53474">
    <property type="entry name" value="alpha/beta-Hydrolases"/>
    <property type="match status" value="1"/>
</dbReference>
<dbReference type="PANTHER" id="PTHR37946:SF1">
    <property type="entry name" value="SLL1969 PROTEIN"/>
    <property type="match status" value="1"/>
</dbReference>
<sequence length="443" mass="50258">MPSLTPLHETYCKWDRTPPSQADLLEGIAQLVTTRLGDVVHDLIQAIQREILISLFGMNETSSKKFLSTRSIEKIYQFSFNTLQNYGSYLLAPSLRHIIEKFPNLHRKPLTPTMHYLVGAINGVLGDYLLKYHNPVALPMVFYDHYGAIQQGELSGRVVIMVHGLCMNHLYWSTARYGGIGEKLLAQRAQNTMLYLNYNTGRRISANGRSFANSLQDLLNRNPRISSIDLIGHSMGGLVSRSALFYGKQNMQSWIHVVENMVCIGSPHHGAALERFGFHLQDKLGRFPFVKIIGHIVNIRSNGILDLRHGSVRDDDWEHNEARIGHVDDNRKPAPLPSHINTFLVAGTIEFEHRKYRALNVIGDYLVSVKSALGEHMNPRFQLKVPDSHKAIFYGLNHFELHTHASVAEQIVNWFYPNPTETEYGQVHEYMIGLDDLEGIALT</sequence>
<dbReference type="AlphaFoldDB" id="A0A1R7QBK4"/>
<gene>
    <name evidence="2" type="ORF">ACNJC6_01275</name>
</gene>
<dbReference type="EMBL" id="FUUY01000003">
    <property type="protein sequence ID" value="SJX21655.1"/>
    <property type="molecule type" value="Genomic_DNA"/>
</dbReference>
<dbReference type="Proteomes" id="UP000196240">
    <property type="component" value="Unassembled WGS sequence"/>
</dbReference>
<evidence type="ECO:0000313" key="3">
    <source>
        <dbReference type="Proteomes" id="UP000196240"/>
    </source>
</evidence>